<proteinExistence type="predicted"/>
<dbReference type="GO" id="GO:0009279">
    <property type="term" value="C:cell outer membrane"/>
    <property type="evidence" value="ECO:0007669"/>
    <property type="project" value="UniProtKB-SubCell"/>
</dbReference>
<keyword evidence="3" id="KW-0998">Cell outer membrane</keyword>
<dbReference type="InterPro" id="IPR011659">
    <property type="entry name" value="WD40"/>
</dbReference>
<dbReference type="PROSITE" id="PS51123">
    <property type="entry name" value="OMPA_2"/>
    <property type="match status" value="1"/>
</dbReference>
<comment type="subcellular location">
    <subcellularLocation>
        <location evidence="1">Cell outer membrane</location>
    </subcellularLocation>
</comment>
<protein>
    <submittedName>
        <fullName evidence="7">WD40-like Beta Propeller Repeat</fullName>
    </submittedName>
</protein>
<dbReference type="Pfam" id="PF00691">
    <property type="entry name" value="OmpA"/>
    <property type="match status" value="1"/>
</dbReference>
<keyword evidence="5" id="KW-0732">Signal</keyword>
<dbReference type="InterPro" id="IPR050330">
    <property type="entry name" value="Bact_OuterMem_StrucFunc"/>
</dbReference>
<keyword evidence="8" id="KW-1185">Reference proteome</keyword>
<dbReference type="Proteomes" id="UP000198510">
    <property type="component" value="Unassembled WGS sequence"/>
</dbReference>
<dbReference type="CDD" id="cd07185">
    <property type="entry name" value="OmpA_C-like"/>
    <property type="match status" value="1"/>
</dbReference>
<dbReference type="InterPro" id="IPR006664">
    <property type="entry name" value="OMP_bac"/>
</dbReference>
<dbReference type="PRINTS" id="PR01021">
    <property type="entry name" value="OMPADOMAIN"/>
</dbReference>
<organism evidence="7 8">
    <name type="scientific">Catalinimonas alkaloidigena</name>
    <dbReference type="NCBI Taxonomy" id="1075417"/>
    <lineage>
        <taxon>Bacteria</taxon>
        <taxon>Pseudomonadati</taxon>
        <taxon>Bacteroidota</taxon>
        <taxon>Cytophagia</taxon>
        <taxon>Cytophagales</taxon>
        <taxon>Catalimonadaceae</taxon>
        <taxon>Catalinimonas</taxon>
    </lineage>
</organism>
<evidence type="ECO:0000313" key="7">
    <source>
        <dbReference type="EMBL" id="SDL95093.1"/>
    </source>
</evidence>
<feature type="chain" id="PRO_5011563634" evidence="5">
    <location>
        <begin position="21"/>
        <end position="677"/>
    </location>
</feature>
<dbReference type="SUPFAM" id="SSF82171">
    <property type="entry name" value="DPP6 N-terminal domain-like"/>
    <property type="match status" value="1"/>
</dbReference>
<evidence type="ECO:0000256" key="2">
    <source>
        <dbReference type="ARBA" id="ARBA00023136"/>
    </source>
</evidence>
<dbReference type="InterPro" id="IPR006665">
    <property type="entry name" value="OmpA-like"/>
</dbReference>
<dbReference type="EMBL" id="FNFO01000009">
    <property type="protein sequence ID" value="SDL95093.1"/>
    <property type="molecule type" value="Genomic_DNA"/>
</dbReference>
<evidence type="ECO:0000256" key="1">
    <source>
        <dbReference type="ARBA" id="ARBA00004442"/>
    </source>
</evidence>
<keyword evidence="2 4" id="KW-0472">Membrane</keyword>
<evidence type="ECO:0000259" key="6">
    <source>
        <dbReference type="PROSITE" id="PS51123"/>
    </source>
</evidence>
<dbReference type="PANTHER" id="PTHR30329">
    <property type="entry name" value="STATOR ELEMENT OF FLAGELLAR MOTOR COMPLEX"/>
    <property type="match status" value="1"/>
</dbReference>
<dbReference type="SUPFAM" id="SSF103088">
    <property type="entry name" value="OmpA-like"/>
    <property type="match status" value="1"/>
</dbReference>
<feature type="domain" description="OmpA-like" evidence="6">
    <location>
        <begin position="561"/>
        <end position="677"/>
    </location>
</feature>
<dbReference type="Gene3D" id="3.30.1330.60">
    <property type="entry name" value="OmpA-like domain"/>
    <property type="match status" value="1"/>
</dbReference>
<evidence type="ECO:0000313" key="8">
    <source>
        <dbReference type="Proteomes" id="UP000198510"/>
    </source>
</evidence>
<dbReference type="STRING" id="1075417.SAMN05421823_109116"/>
<dbReference type="InterPro" id="IPR036737">
    <property type="entry name" value="OmpA-like_sf"/>
</dbReference>
<evidence type="ECO:0000256" key="4">
    <source>
        <dbReference type="PROSITE-ProRule" id="PRU00473"/>
    </source>
</evidence>
<name>A0A1G9P948_9BACT</name>
<evidence type="ECO:0000256" key="5">
    <source>
        <dbReference type="SAM" id="SignalP"/>
    </source>
</evidence>
<dbReference type="OrthoDB" id="1488841at2"/>
<dbReference type="AlphaFoldDB" id="A0A1G9P948"/>
<gene>
    <name evidence="7" type="ORF">SAMN05421823_109116</name>
</gene>
<dbReference type="PANTHER" id="PTHR30329:SF21">
    <property type="entry name" value="LIPOPROTEIN YIAD-RELATED"/>
    <property type="match status" value="1"/>
</dbReference>
<evidence type="ECO:0000256" key="3">
    <source>
        <dbReference type="ARBA" id="ARBA00023237"/>
    </source>
</evidence>
<accession>A0A1G9P948</accession>
<dbReference type="Pfam" id="PF07676">
    <property type="entry name" value="PD40"/>
    <property type="match status" value="2"/>
</dbReference>
<sequence>MYCKVSFLVVLMLLGRVACAQPIQWASEVNFYHGAYRGEGDYGAKQVLGPPNAVPFGQMSPRAFRLASQEGSGILRVGFAQPQPIKQVVVVESNLPGAVTEVKLYDEYGRSYAVYQQEPQKLAAPFRSFNLIIAETTYKVAQVEVRLNASTHHGWTQIDAIGILNSDEPYTLSSYSTYSETKTEAPAVSFVSKKENLGETVNSKFTEINPVISPDGSMLYFARQNHPQNDGGKRDAQDIWASRRQGDGSWGEAINMGSPLNNAMPNGVASVSPDGNTLLLLNRYNPDGSVSPGVSLSQRQKGGWSAPIPQEIDQYENRSDYVNYYLTNDGNAILMAVDRQEGYGDQDIYISFREGKNKWSKPQNLGPQINTPRADFAPFLAADGRTLYFASEGYSGFGGSDIYFSKRLDESWQRWSTPENMGNQINTPDWDGYYTISAAGDFAYLVSDQEAIGNSRDIFKIALPNAMKPEPVVLLNGHVYDAVTRQPLAATIQFSTLEGGKEAANARTYPEDGSFKVVLPLGVEYSYVAEAPGYVGVDEDFSLVSIQEYREMEQDIFLFPLEKGQTIRLKNIQFERSKSFIRDSSKPTLERLVRLLEENPTLEIQLEGHTDNRGSFNANMKLSEDRVTEVKKYLTDRGIKAKRITLKAYGGTQPIADNEEETTRRLNRRVEFTVTNL</sequence>
<reference evidence="7 8" key="1">
    <citation type="submission" date="2016-10" db="EMBL/GenBank/DDBJ databases">
        <authorList>
            <person name="de Groot N.N."/>
        </authorList>
    </citation>
    <scope>NUCLEOTIDE SEQUENCE [LARGE SCALE GENOMIC DNA]</scope>
    <source>
        <strain evidence="7 8">DSM 25186</strain>
    </source>
</reference>
<feature type="signal peptide" evidence="5">
    <location>
        <begin position="1"/>
        <end position="20"/>
    </location>
</feature>